<evidence type="ECO:0000313" key="2">
    <source>
        <dbReference type="EMBL" id="SHK06934.1"/>
    </source>
</evidence>
<gene>
    <name evidence="2" type="ORF">SAMN02745912_02140</name>
</gene>
<evidence type="ECO:0000259" key="1">
    <source>
        <dbReference type="Pfam" id="PF01609"/>
    </source>
</evidence>
<evidence type="ECO:0000313" key="3">
    <source>
        <dbReference type="Proteomes" id="UP000184465"/>
    </source>
</evidence>
<accession>A0A1M6PG88</accession>
<dbReference type="Pfam" id="PF01609">
    <property type="entry name" value="DDE_Tnp_1"/>
    <property type="match status" value="1"/>
</dbReference>
<name>A0A1M6PG88_PARC5</name>
<dbReference type="InterPro" id="IPR002559">
    <property type="entry name" value="Transposase_11"/>
</dbReference>
<dbReference type="GO" id="GO:0006313">
    <property type="term" value="P:DNA transposition"/>
    <property type="evidence" value="ECO:0007669"/>
    <property type="project" value="InterPro"/>
</dbReference>
<reference evidence="2 3" key="1">
    <citation type="submission" date="2016-11" db="EMBL/GenBank/DDBJ databases">
        <authorList>
            <person name="Jaros S."/>
            <person name="Januszkiewicz K."/>
            <person name="Wedrychowicz H."/>
        </authorList>
    </citation>
    <scope>NUCLEOTIDE SEQUENCE [LARGE SCALE GENOMIC DNA]</scope>
    <source>
        <strain evidence="2 3">DSM 15212</strain>
    </source>
</reference>
<keyword evidence="3" id="KW-1185">Reference proteome</keyword>
<dbReference type="GO" id="GO:0004803">
    <property type="term" value="F:transposase activity"/>
    <property type="evidence" value="ECO:0007669"/>
    <property type="project" value="InterPro"/>
</dbReference>
<dbReference type="AlphaFoldDB" id="A0A1M6PG88"/>
<sequence>MYKVIRNVCCLRELEWELSNDALAIKIIGLTDIPDHSTFCIRIKQIQENLFYQVYRLFVLLLSPDLRVCSVDSTALRSSKFDSEAKKDKSTRLGWCQGYKLHLVSSLDSITIAFNFTTANVYDSNCKELIRELDDYDIFVLLGAAAYDSVKLFELCDELSINLLTDIDLRKAKSIDSLKNEYSRKNILYLESPTGEKIYRNRITIERLFEVLKQRYNLEKPRLYGHNKYKSHVMWTLLLYLIEKLINQEKGVNNLKFPWNK</sequence>
<dbReference type="RefSeq" id="WP_242655766.1">
    <property type="nucleotide sequence ID" value="NZ_FRAG01000024.1"/>
</dbReference>
<dbReference type="Proteomes" id="UP000184465">
    <property type="component" value="Unassembled WGS sequence"/>
</dbReference>
<proteinExistence type="predicted"/>
<protein>
    <submittedName>
        <fullName evidence="2">Transposase, IS4 family</fullName>
    </submittedName>
</protein>
<organism evidence="2 3">
    <name type="scientific">Paramaledivibacter caminithermalis (strain DSM 15212 / CIP 107654 / DViRD3)</name>
    <name type="common">Clostridium caminithermale</name>
    <dbReference type="NCBI Taxonomy" id="1121301"/>
    <lineage>
        <taxon>Bacteria</taxon>
        <taxon>Bacillati</taxon>
        <taxon>Bacillota</taxon>
        <taxon>Clostridia</taxon>
        <taxon>Peptostreptococcales</taxon>
        <taxon>Caminicellaceae</taxon>
        <taxon>Paramaledivibacter</taxon>
    </lineage>
</organism>
<dbReference type="GO" id="GO:0003677">
    <property type="term" value="F:DNA binding"/>
    <property type="evidence" value="ECO:0007669"/>
    <property type="project" value="InterPro"/>
</dbReference>
<dbReference type="EMBL" id="FRAG01000024">
    <property type="protein sequence ID" value="SHK06934.1"/>
    <property type="molecule type" value="Genomic_DNA"/>
</dbReference>
<feature type="domain" description="Transposase IS4-like" evidence="1">
    <location>
        <begin position="65"/>
        <end position="241"/>
    </location>
</feature>